<dbReference type="InterPro" id="IPR001962">
    <property type="entry name" value="Asn_synthase"/>
</dbReference>
<evidence type="ECO:0000259" key="1">
    <source>
        <dbReference type="Pfam" id="PF00733"/>
    </source>
</evidence>
<dbReference type="RefSeq" id="WP_326617020.1">
    <property type="nucleotide sequence ID" value="NZ_CP109106.1"/>
</dbReference>
<dbReference type="EMBL" id="CP109106">
    <property type="protein sequence ID" value="WSB67686.1"/>
    <property type="molecule type" value="Genomic_DNA"/>
</dbReference>
<accession>A0ABZ1FBX5</accession>
<dbReference type="SUPFAM" id="SSF52402">
    <property type="entry name" value="Adenine nucleotide alpha hydrolases-like"/>
    <property type="match status" value="1"/>
</dbReference>
<dbReference type="InterPro" id="IPR014729">
    <property type="entry name" value="Rossmann-like_a/b/a_fold"/>
</dbReference>
<name>A0ABZ1FBX5_9ACTN</name>
<proteinExistence type="predicted"/>
<dbReference type="Pfam" id="PF00733">
    <property type="entry name" value="Asn_synthase"/>
    <property type="match status" value="1"/>
</dbReference>
<organism evidence="2 3">
    <name type="scientific">Streptomyces decoyicus</name>
    <dbReference type="NCBI Taxonomy" id="249567"/>
    <lineage>
        <taxon>Bacteria</taxon>
        <taxon>Bacillati</taxon>
        <taxon>Actinomycetota</taxon>
        <taxon>Actinomycetes</taxon>
        <taxon>Kitasatosporales</taxon>
        <taxon>Streptomycetaceae</taxon>
        <taxon>Streptomyces</taxon>
    </lineage>
</organism>
<protein>
    <submittedName>
        <fullName evidence="2">Asparagine synthase-related protein</fullName>
    </submittedName>
</protein>
<sequence length="536" mass="57266">MRSTADIEAAVSGAPGSFHLMASMGEEVYARGSFSEARRLFWSSADGVTVAADRARTLAWLAGGGIDPEQLALRLAYPDVPHPLASGAPWRGVHGVPGAEALLFDRHGQAGTRRWWREPSGELPLEVGAPAVRQALENAVGVRARPGQVLGADLSGGMDSTSLCFLAARAGASLVTATLEWAASGNEDSAYAERAAAHLPGIQRLVFGPADLPAYFTGLGQPHEPDDEPTVLVRDRAQQQYIADAMRAAGAGLRLTGHGGDHVVEAPDQYLHRLLRRHPVRGIRHAAGQRARHHWALRSAARTLTDTRSYQAWLNGVADALHRPGDPGAAPTGWGAPMALPPWAGRRAVEYVAHLLREAARTVEPVVHERGRHAWIQQAQTAGRLAGNLFHSSLGGVPGVSPFCDDAVINACLAVSASATKSPWIYKPLLAEAMRGLVPEPILARTSKDHSGKEWYAGLKLQQAQLADWAADSRLVACGLADGPELKRAFLSPSMLDLGAHTLEATLAVEAWLRDIEACPTPTYLREHADEPADAR</sequence>
<gene>
    <name evidence="2" type="ORF">OG863_06765</name>
</gene>
<evidence type="ECO:0000313" key="3">
    <source>
        <dbReference type="Proteomes" id="UP001344251"/>
    </source>
</evidence>
<evidence type="ECO:0000313" key="2">
    <source>
        <dbReference type="EMBL" id="WSB67686.1"/>
    </source>
</evidence>
<reference evidence="2 3" key="1">
    <citation type="submission" date="2022-10" db="EMBL/GenBank/DDBJ databases">
        <title>The complete genomes of actinobacterial strains from the NBC collection.</title>
        <authorList>
            <person name="Joergensen T.S."/>
            <person name="Alvarez Arevalo M."/>
            <person name="Sterndorff E.B."/>
            <person name="Faurdal D."/>
            <person name="Vuksanovic O."/>
            <person name="Mourched A.-S."/>
            <person name="Charusanti P."/>
            <person name="Shaw S."/>
            <person name="Blin K."/>
            <person name="Weber T."/>
        </authorList>
    </citation>
    <scope>NUCLEOTIDE SEQUENCE [LARGE SCALE GENOMIC DNA]</scope>
    <source>
        <strain evidence="2 3">NBC 01774</strain>
    </source>
</reference>
<dbReference type="Proteomes" id="UP001344251">
    <property type="component" value="Chromosome"/>
</dbReference>
<keyword evidence="3" id="KW-1185">Reference proteome</keyword>
<dbReference type="Gene3D" id="3.40.50.620">
    <property type="entry name" value="HUPs"/>
    <property type="match status" value="1"/>
</dbReference>
<feature type="domain" description="Asparagine synthetase" evidence="1">
    <location>
        <begin position="132"/>
        <end position="513"/>
    </location>
</feature>